<comment type="similarity">
    <text evidence="1">Belongs to the LytR/CpsA/Psr (LCP) family.</text>
</comment>
<dbReference type="PANTHER" id="PTHR33392:SF6">
    <property type="entry name" value="POLYISOPRENYL-TEICHOIC ACID--PEPTIDOGLYCAN TEICHOIC ACID TRANSFERASE TAGU"/>
    <property type="match status" value="1"/>
</dbReference>
<dbReference type="EMBL" id="JBBMFD010000008">
    <property type="protein sequence ID" value="MEQ2440499.1"/>
    <property type="molecule type" value="Genomic_DNA"/>
</dbReference>
<comment type="caution">
    <text evidence="5">The sequence shown here is derived from an EMBL/GenBank/DDBJ whole genome shotgun (WGS) entry which is preliminary data.</text>
</comment>
<protein>
    <submittedName>
        <fullName evidence="5">LCP family protein</fullName>
    </submittedName>
</protein>
<dbReference type="Proteomes" id="UP001489509">
    <property type="component" value="Unassembled WGS sequence"/>
</dbReference>
<evidence type="ECO:0000256" key="3">
    <source>
        <dbReference type="SAM" id="Phobius"/>
    </source>
</evidence>
<organism evidence="5 6">
    <name type="scientific">Solibaculum intestinale</name>
    <dbReference type="NCBI Taxonomy" id="3133165"/>
    <lineage>
        <taxon>Bacteria</taxon>
        <taxon>Bacillati</taxon>
        <taxon>Bacillota</taxon>
        <taxon>Clostridia</taxon>
        <taxon>Eubacteriales</taxon>
        <taxon>Oscillospiraceae</taxon>
        <taxon>Solibaculum</taxon>
    </lineage>
</organism>
<dbReference type="Gene3D" id="3.40.630.190">
    <property type="entry name" value="LCP protein"/>
    <property type="match status" value="1"/>
</dbReference>
<keyword evidence="3" id="KW-1133">Transmembrane helix</keyword>
<dbReference type="RefSeq" id="WP_349219099.1">
    <property type="nucleotide sequence ID" value="NZ_JBBMFD010000008.1"/>
</dbReference>
<dbReference type="InterPro" id="IPR004474">
    <property type="entry name" value="LytR_CpsA_psr"/>
</dbReference>
<accession>A0ABV1DZL0</accession>
<keyword evidence="3" id="KW-0812">Transmembrane</keyword>
<evidence type="ECO:0000313" key="5">
    <source>
        <dbReference type="EMBL" id="MEQ2440499.1"/>
    </source>
</evidence>
<name>A0ABV1DZL0_9FIRM</name>
<keyword evidence="6" id="KW-1185">Reference proteome</keyword>
<keyword evidence="3" id="KW-0472">Membrane</keyword>
<feature type="compositionally biased region" description="Low complexity" evidence="2">
    <location>
        <begin position="338"/>
        <end position="361"/>
    </location>
</feature>
<dbReference type="PANTHER" id="PTHR33392">
    <property type="entry name" value="POLYISOPRENYL-TEICHOIC ACID--PEPTIDOGLYCAN TEICHOIC ACID TRANSFERASE TAGU"/>
    <property type="match status" value="1"/>
</dbReference>
<evidence type="ECO:0000256" key="1">
    <source>
        <dbReference type="ARBA" id="ARBA00006068"/>
    </source>
</evidence>
<feature type="domain" description="Cell envelope-related transcriptional attenuator" evidence="4">
    <location>
        <begin position="101"/>
        <end position="250"/>
    </location>
</feature>
<evidence type="ECO:0000256" key="2">
    <source>
        <dbReference type="SAM" id="MobiDB-lite"/>
    </source>
</evidence>
<sequence>MKKKNDEVDLNELGNEKKSGKKVAKYTTLGCLGLIVLAIIAVVIVVWVIVGRTGSEVPTPSWPSVPLNSDQSMPDLAVIDEDVYNVLLIGVDSRTESLAGNTDSMIIVSLDNTHQKLKMVSLMRDSWVTIPGYYDMKLNHAYTLGGPELLMDTIEYNYNFKIDKYAIVNFEMFEQVVDTLGGVEIELTQAEVDHLDENYYGTLGELHEGVNLLDGNAALSYARIRKMAGDDFQRTQRQRNVIQAVVKSAKNMDVFKIVGLANSVLPHVKTNIPTNEVLSLAYNSMTYLQYPVEEFRLPVDNTWKYGSHEVNGQMLSTVDYDTKENGLLMHEFIYEDGTAPSEPETSSSSSASKSPASSRKK</sequence>
<dbReference type="NCBIfam" id="TIGR00350">
    <property type="entry name" value="lytR_cpsA_psr"/>
    <property type="match status" value="1"/>
</dbReference>
<dbReference type="InterPro" id="IPR050922">
    <property type="entry name" value="LytR/CpsA/Psr_CW_biosynth"/>
</dbReference>
<feature type="transmembrane region" description="Helical" evidence="3">
    <location>
        <begin position="26"/>
        <end position="50"/>
    </location>
</feature>
<feature type="region of interest" description="Disordered" evidence="2">
    <location>
        <begin position="335"/>
        <end position="361"/>
    </location>
</feature>
<reference evidence="5 6" key="1">
    <citation type="submission" date="2024-03" db="EMBL/GenBank/DDBJ databases">
        <title>Human intestinal bacterial collection.</title>
        <authorList>
            <person name="Pauvert C."/>
            <person name="Hitch T.C.A."/>
            <person name="Clavel T."/>
        </authorList>
    </citation>
    <scope>NUCLEOTIDE SEQUENCE [LARGE SCALE GENOMIC DNA]</scope>
    <source>
        <strain evidence="5 6">CLA-JM-H44</strain>
    </source>
</reference>
<proteinExistence type="inferred from homology"/>
<dbReference type="Pfam" id="PF03816">
    <property type="entry name" value="LytR_cpsA_psr"/>
    <property type="match status" value="1"/>
</dbReference>
<evidence type="ECO:0000259" key="4">
    <source>
        <dbReference type="Pfam" id="PF03816"/>
    </source>
</evidence>
<evidence type="ECO:0000313" key="6">
    <source>
        <dbReference type="Proteomes" id="UP001489509"/>
    </source>
</evidence>
<gene>
    <name evidence="5" type="ORF">WMO26_06645</name>
</gene>